<dbReference type="EMBL" id="JAYMGO010000024">
    <property type="protein sequence ID" value="KAL1249024.1"/>
    <property type="molecule type" value="Genomic_DNA"/>
</dbReference>
<organism evidence="2 3">
    <name type="scientific">Cirrhinus molitorella</name>
    <name type="common">mud carp</name>
    <dbReference type="NCBI Taxonomy" id="172907"/>
    <lineage>
        <taxon>Eukaryota</taxon>
        <taxon>Metazoa</taxon>
        <taxon>Chordata</taxon>
        <taxon>Craniata</taxon>
        <taxon>Vertebrata</taxon>
        <taxon>Euteleostomi</taxon>
        <taxon>Actinopterygii</taxon>
        <taxon>Neopterygii</taxon>
        <taxon>Teleostei</taxon>
        <taxon>Ostariophysi</taxon>
        <taxon>Cypriniformes</taxon>
        <taxon>Cyprinidae</taxon>
        <taxon>Labeoninae</taxon>
        <taxon>Labeonini</taxon>
        <taxon>Cirrhinus</taxon>
    </lineage>
</organism>
<gene>
    <name evidence="2" type="ORF">QQF64_022342</name>
</gene>
<dbReference type="Proteomes" id="UP001558613">
    <property type="component" value="Unassembled WGS sequence"/>
</dbReference>
<sequence length="116" mass="13189">MFLLLSIPSRIWGWREAVGQAVWAARYLKPESTLPPCVSFIGDYGENLQVMRSDRLTAIALASLLLEKCEDGKREPKHSRAICVTIAFVMLIMLCSPMWPIVYQPILYLDAHRPNV</sequence>
<evidence type="ECO:0000256" key="1">
    <source>
        <dbReference type="SAM" id="Phobius"/>
    </source>
</evidence>
<protein>
    <submittedName>
        <fullName evidence="2">Uncharacterized protein</fullName>
    </submittedName>
</protein>
<keyword evidence="1" id="KW-0472">Membrane</keyword>
<evidence type="ECO:0000313" key="3">
    <source>
        <dbReference type="Proteomes" id="UP001558613"/>
    </source>
</evidence>
<accession>A0ABR3LBG5</accession>
<name>A0ABR3LBG5_9TELE</name>
<comment type="caution">
    <text evidence="2">The sequence shown here is derived from an EMBL/GenBank/DDBJ whole genome shotgun (WGS) entry which is preliminary data.</text>
</comment>
<feature type="transmembrane region" description="Helical" evidence="1">
    <location>
        <begin position="81"/>
        <end position="102"/>
    </location>
</feature>
<keyword evidence="1" id="KW-1133">Transmembrane helix</keyword>
<evidence type="ECO:0000313" key="2">
    <source>
        <dbReference type="EMBL" id="KAL1249024.1"/>
    </source>
</evidence>
<keyword evidence="1" id="KW-0812">Transmembrane</keyword>
<proteinExistence type="predicted"/>
<keyword evidence="3" id="KW-1185">Reference proteome</keyword>
<reference evidence="2 3" key="1">
    <citation type="submission" date="2023-09" db="EMBL/GenBank/DDBJ databases">
        <authorList>
            <person name="Wang M."/>
        </authorList>
    </citation>
    <scope>NUCLEOTIDE SEQUENCE [LARGE SCALE GENOMIC DNA]</scope>
    <source>
        <strain evidence="2">GT-2023</strain>
        <tissue evidence="2">Liver</tissue>
    </source>
</reference>